<feature type="domain" description="DUF4261" evidence="1">
    <location>
        <begin position="197"/>
        <end position="251"/>
    </location>
</feature>
<dbReference type="InterPro" id="IPR025357">
    <property type="entry name" value="DUF4261"/>
</dbReference>
<comment type="caution">
    <text evidence="2">The sequence shown here is derived from an EMBL/GenBank/DDBJ whole genome shotgun (WGS) entry which is preliminary data.</text>
</comment>
<keyword evidence="3" id="KW-1185">Reference proteome</keyword>
<evidence type="ECO:0000259" key="1">
    <source>
        <dbReference type="Pfam" id="PF14080"/>
    </source>
</evidence>
<protein>
    <submittedName>
        <fullName evidence="2">DUF4261 domain-containing protein</fullName>
    </submittedName>
</protein>
<gene>
    <name evidence="2" type="ORF">F8377_03630</name>
</gene>
<sequence>MPRTPCTLKGMTTETPHLIDQSFIRHPLLNILLLSRVPTRDEIEQVLAATFGPRLGEKKNTEHAVAVELDDHYLVHAMVLDAPPQDPQATYELHPVLTEDPSGLEKVTAQIMLSVLPDNEWTAKAKQFREPRLHEIMLHAQATAALAALEGVEAIHNTVGDVTISPRVFVEAVTNNDPAMFSTSVWLTQGERGITAYTVGMVCAGHPEIMAVDSTQDPTKLFYSMLNVVNYALLVDALKDGDTFAFEPDAEPLSITAGPYISDPTIPAVHVPL</sequence>
<accession>A0ABQ6VFP7</accession>
<reference evidence="2 3" key="1">
    <citation type="submission" date="2019-10" db="EMBL/GenBank/DDBJ databases">
        <title>Corynebacterium sp novel species isolated from the respiratory tract of Marmot.</title>
        <authorList>
            <person name="Zhang G."/>
        </authorList>
    </citation>
    <scope>NUCLEOTIDE SEQUENCE [LARGE SCALE GENOMIC DNA]</scope>
    <source>
        <strain evidence="2 3">336</strain>
    </source>
</reference>
<organism evidence="2 3">
    <name type="scientific">Corynebacterium zhongnanshanii</name>
    <dbReference type="NCBI Taxonomy" id="2768834"/>
    <lineage>
        <taxon>Bacteria</taxon>
        <taxon>Bacillati</taxon>
        <taxon>Actinomycetota</taxon>
        <taxon>Actinomycetes</taxon>
        <taxon>Mycobacteriales</taxon>
        <taxon>Corynebacteriaceae</taxon>
        <taxon>Corynebacterium</taxon>
    </lineage>
</organism>
<dbReference type="EMBL" id="WBZJ01000001">
    <property type="protein sequence ID" value="KAB3523242.1"/>
    <property type="molecule type" value="Genomic_DNA"/>
</dbReference>
<proteinExistence type="predicted"/>
<dbReference type="Pfam" id="PF14080">
    <property type="entry name" value="DUF4261"/>
    <property type="match status" value="1"/>
</dbReference>
<evidence type="ECO:0000313" key="2">
    <source>
        <dbReference type="EMBL" id="KAB3523242.1"/>
    </source>
</evidence>
<name>A0ABQ6VFP7_9CORY</name>
<dbReference type="Proteomes" id="UP000436181">
    <property type="component" value="Unassembled WGS sequence"/>
</dbReference>
<evidence type="ECO:0000313" key="3">
    <source>
        <dbReference type="Proteomes" id="UP000436181"/>
    </source>
</evidence>